<name>A0A498KN63_MALDO</name>
<keyword evidence="2" id="KW-0547">Nucleotide-binding</keyword>
<comment type="similarity">
    <text evidence="1">Belongs to the heat shock protein 70 family.</text>
</comment>
<evidence type="ECO:0000256" key="2">
    <source>
        <dbReference type="ARBA" id="ARBA00022741"/>
    </source>
</evidence>
<accession>A0A498KN63</accession>
<keyword evidence="6" id="KW-1185">Reference proteome</keyword>
<dbReference type="PRINTS" id="PR00301">
    <property type="entry name" value="HEATSHOCK70"/>
</dbReference>
<evidence type="ECO:0000256" key="3">
    <source>
        <dbReference type="ARBA" id="ARBA00022840"/>
    </source>
</evidence>
<dbReference type="PANTHER" id="PTHR19375">
    <property type="entry name" value="HEAT SHOCK PROTEIN 70KDA"/>
    <property type="match status" value="1"/>
</dbReference>
<dbReference type="InterPro" id="IPR018181">
    <property type="entry name" value="Heat_shock_70_CS"/>
</dbReference>
<dbReference type="InterPro" id="IPR013126">
    <property type="entry name" value="Hsp_70_fam"/>
</dbReference>
<dbReference type="STRING" id="3750.A0A498KN63"/>
<dbReference type="PROSITE" id="PS00297">
    <property type="entry name" value="HSP70_1"/>
    <property type="match status" value="4"/>
</dbReference>
<dbReference type="InterPro" id="IPR043129">
    <property type="entry name" value="ATPase_NBD"/>
</dbReference>
<keyword evidence="4" id="KW-0472">Membrane</keyword>
<dbReference type="SUPFAM" id="SSF53067">
    <property type="entry name" value="Actin-like ATPase domain"/>
    <property type="match status" value="6"/>
</dbReference>
<keyword evidence="4" id="KW-0812">Transmembrane</keyword>
<dbReference type="Gene3D" id="3.30.420.40">
    <property type="match status" value="5"/>
</dbReference>
<keyword evidence="3" id="KW-0067">ATP-binding</keyword>
<keyword evidence="4" id="KW-1133">Transmembrane helix</keyword>
<sequence length="1055" mass="116968">MLDKVSVEKMELAVRTNILLIFFLCYRSILFFSTILLPVSQLRMAGKDTAAGHAIGIDLGTTYSCVAVWQYDHVEIIVNDQGYRTTPSHVAFTDAEILVGEAAFNQLIRNPSNSIFGESTTTVNNYFLGDFRLKDIPPAPRGVPKFNIVFDIDSNGILNVSAEDMLTGQKKGITLTNDTTCEGIERIIMAGKEGHAIGIDLGTTYSCVAVWEHERVEIIVNDQGNRTTPSCVAFTETERFVGDSAINQSIRNPTNSIFVTIKFPIYEGENPNTKNNNFLGQFNLEGIPPAPKGAAKFDVWFSIDANGILSVSAEDKSTGQRKGITIMSYKDIRNFEGIEALRMAGKDEAAGHAIGIDLGTTYSCVAVWQNDHVEIIVNDQGNRTTPSYVAFTNTERLIGDGAFNQVIKNPTNTIFAPRGVPKFQVCFDIDENGILHVSAEDMRLKNACEKAKRRLSFMSETDIDIDCLHQHIYYLDLLTLLPFSSLLSTILLPVSQLRMAGKDEAAGHAIGIDLGTTYSCVAVWQYDHMEIIVNDQGNRTTPSYVAFTNTERLIGDGAFNQVIKNPTNTIFGMFISSCTIPIYEGENRMARDNNYLGEITLDDIPPAPRDVPKFDVCFDIDENGILHVSAEDMSTGQKKGLTFKEQILHDPTRWLTKAMHLPRKDIFVISHFKIIKFVIFGYESLHTYLRGEDFDNKMVNFCVEQFKKKHNLDVSGNSKAPEEELNMNFFNKCMEPVKKWLKDANMKVSSDHDVVLAEFPKCNNYCRMCSRGSSCARASKAVAYGADIQAVVLSGNESGQLQDYSILDVMPLSLGVETAEEYCKTSMWVVIPRNSSIPIKRNTTLITWFDNQVSIDFPIYEGESTNTKNNNLLGQFTINGIPPAPKGTAEFDVCFSIDANGILRAVSQLRMAGKDTAAGHAIGMDLGTTYSCVAVWQYDHVEIIVNDQGYRTTPSHVAFTDAEILVGEAAFNQLIRNPSNSIFGESTTTVNNYFLGDFRLKDIPPAPRGVPKFNIVFDIDSNGILNVSAEDMLTGQKKGITLTNDTTCEGIERIM</sequence>
<comment type="caution">
    <text evidence="5">The sequence shown here is derived from an EMBL/GenBank/DDBJ whole genome shotgun (WGS) entry which is preliminary data.</text>
</comment>
<dbReference type="SUPFAM" id="SSF100920">
    <property type="entry name" value="Heat shock protein 70kD (HSP70), peptide-binding domain"/>
    <property type="match status" value="6"/>
</dbReference>
<dbReference type="InterPro" id="IPR029047">
    <property type="entry name" value="HSP70_peptide-bd_sf"/>
</dbReference>
<organism evidence="5 6">
    <name type="scientific">Malus domestica</name>
    <name type="common">Apple</name>
    <name type="synonym">Pyrus malus</name>
    <dbReference type="NCBI Taxonomy" id="3750"/>
    <lineage>
        <taxon>Eukaryota</taxon>
        <taxon>Viridiplantae</taxon>
        <taxon>Streptophyta</taxon>
        <taxon>Embryophyta</taxon>
        <taxon>Tracheophyta</taxon>
        <taxon>Spermatophyta</taxon>
        <taxon>Magnoliopsida</taxon>
        <taxon>eudicotyledons</taxon>
        <taxon>Gunneridae</taxon>
        <taxon>Pentapetalae</taxon>
        <taxon>rosids</taxon>
        <taxon>fabids</taxon>
        <taxon>Rosales</taxon>
        <taxon>Rosaceae</taxon>
        <taxon>Amygdaloideae</taxon>
        <taxon>Maleae</taxon>
        <taxon>Malus</taxon>
    </lineage>
</organism>
<dbReference type="AlphaFoldDB" id="A0A498KN63"/>
<evidence type="ECO:0000313" key="6">
    <source>
        <dbReference type="Proteomes" id="UP000290289"/>
    </source>
</evidence>
<feature type="transmembrane region" description="Helical" evidence="4">
    <location>
        <begin position="12"/>
        <end position="37"/>
    </location>
</feature>
<evidence type="ECO:0000256" key="1">
    <source>
        <dbReference type="ARBA" id="ARBA00007381"/>
    </source>
</evidence>
<protein>
    <submittedName>
        <fullName evidence="5">Uncharacterized protein</fullName>
    </submittedName>
</protein>
<gene>
    <name evidence="5" type="ORF">DVH24_023100</name>
</gene>
<evidence type="ECO:0000256" key="4">
    <source>
        <dbReference type="SAM" id="Phobius"/>
    </source>
</evidence>
<dbReference type="GO" id="GO:0005524">
    <property type="term" value="F:ATP binding"/>
    <property type="evidence" value="ECO:0007669"/>
    <property type="project" value="UniProtKB-KW"/>
</dbReference>
<dbReference type="Gene3D" id="2.60.34.10">
    <property type="entry name" value="Substrate Binding Domain Of DNAk, Chain A, domain 1"/>
    <property type="match status" value="5"/>
</dbReference>
<dbReference type="Proteomes" id="UP000290289">
    <property type="component" value="Chromosome 1"/>
</dbReference>
<dbReference type="Gene3D" id="3.90.640.10">
    <property type="entry name" value="Actin, Chain A, domain 4"/>
    <property type="match status" value="2"/>
</dbReference>
<dbReference type="GO" id="GO:0140662">
    <property type="term" value="F:ATP-dependent protein folding chaperone"/>
    <property type="evidence" value="ECO:0007669"/>
    <property type="project" value="InterPro"/>
</dbReference>
<reference evidence="5 6" key="1">
    <citation type="submission" date="2018-10" db="EMBL/GenBank/DDBJ databases">
        <title>A high-quality apple genome assembly.</title>
        <authorList>
            <person name="Hu J."/>
        </authorList>
    </citation>
    <scope>NUCLEOTIDE SEQUENCE [LARGE SCALE GENOMIC DNA]</scope>
    <source>
        <strain evidence="6">cv. HFTH1</strain>
        <tissue evidence="5">Young leaf</tissue>
    </source>
</reference>
<dbReference type="Pfam" id="PF00012">
    <property type="entry name" value="HSP70"/>
    <property type="match status" value="10"/>
</dbReference>
<proteinExistence type="inferred from homology"/>
<dbReference type="EMBL" id="RDQH01000327">
    <property type="protein sequence ID" value="RXI08956.1"/>
    <property type="molecule type" value="Genomic_DNA"/>
</dbReference>
<evidence type="ECO:0000313" key="5">
    <source>
        <dbReference type="EMBL" id="RXI08956.1"/>
    </source>
</evidence>
<dbReference type="FunFam" id="3.30.420.40:FF:000028">
    <property type="entry name" value="heat shock 70 kDa protein-like"/>
    <property type="match status" value="5"/>
</dbReference>